<dbReference type="RefSeq" id="WP_345577539.1">
    <property type="nucleotide sequence ID" value="NZ_BAABDQ010000055.1"/>
</dbReference>
<organism evidence="1 2">
    <name type="scientific">Nonomuraea rosea</name>
    <dbReference type="NCBI Taxonomy" id="638574"/>
    <lineage>
        <taxon>Bacteria</taxon>
        <taxon>Bacillati</taxon>
        <taxon>Actinomycetota</taxon>
        <taxon>Actinomycetes</taxon>
        <taxon>Streptosporangiales</taxon>
        <taxon>Streptosporangiaceae</taxon>
        <taxon>Nonomuraea</taxon>
    </lineage>
</organism>
<dbReference type="Proteomes" id="UP001500630">
    <property type="component" value="Unassembled WGS sequence"/>
</dbReference>
<evidence type="ECO:0000313" key="1">
    <source>
        <dbReference type="EMBL" id="GAA3616889.1"/>
    </source>
</evidence>
<reference evidence="2" key="1">
    <citation type="journal article" date="2019" name="Int. J. Syst. Evol. Microbiol.">
        <title>The Global Catalogue of Microorganisms (GCM) 10K type strain sequencing project: providing services to taxonomists for standard genome sequencing and annotation.</title>
        <authorList>
            <consortium name="The Broad Institute Genomics Platform"/>
            <consortium name="The Broad Institute Genome Sequencing Center for Infectious Disease"/>
            <person name="Wu L."/>
            <person name="Ma J."/>
        </authorList>
    </citation>
    <scope>NUCLEOTIDE SEQUENCE [LARGE SCALE GENOMIC DNA]</scope>
    <source>
        <strain evidence="2">JCM 17326</strain>
    </source>
</reference>
<evidence type="ECO:0008006" key="3">
    <source>
        <dbReference type="Google" id="ProtNLM"/>
    </source>
</evidence>
<proteinExistence type="predicted"/>
<accession>A0ABP6ZSK1</accession>
<gene>
    <name evidence="1" type="ORF">GCM10022419_122800</name>
</gene>
<protein>
    <recommendedName>
        <fullName evidence="3">DUF4276 family protein</fullName>
    </recommendedName>
</protein>
<comment type="caution">
    <text evidence="1">The sequence shown here is derived from an EMBL/GenBank/DDBJ whole genome shotgun (WGS) entry which is preliminary data.</text>
</comment>
<dbReference type="EMBL" id="BAABDQ010000055">
    <property type="protein sequence ID" value="GAA3616889.1"/>
    <property type="molecule type" value="Genomic_DNA"/>
</dbReference>
<evidence type="ECO:0000313" key="2">
    <source>
        <dbReference type="Proteomes" id="UP001500630"/>
    </source>
</evidence>
<keyword evidence="2" id="KW-1185">Reference proteome</keyword>
<sequence length="232" mass="25877">MNRRGSTRVKATRKPIVVLAGEDRNDRRSMRVLLEQWCPDMRGRIVEINDKPTLHQASSAVLAARAETLAAKVRARAALEETDVACVFVHEDLDGVDSDQHPAIRERVEKALAASMRSGTAHYVLAVAEIEAWLLLFPEALSAFAPSWSVPAKYRGKDTGRLEDPKKVLKSEVSAGRYRESDAPLILEKAVELRLLSRPAGQNLSYAQFRSSAIECCTHHLPNGHSRFQKRE</sequence>
<name>A0ABP6ZSK1_9ACTN</name>